<sequence length="163" mass="15718">MTTVARCNAAFAGLGAGLVHLSLAAGGVAPSAPVLGALGIAELLWSVLVLARGRLLLPRTALVVAAASLAALAAALAAGILREPLPALSAAVLQLIAAAVVAVSLRSSPGQERPISPSRVVLGMLAGALTVSALATPALAASSGGSGEMGGMMTSVVDGGHHH</sequence>
<keyword evidence="1" id="KW-1133">Transmembrane helix</keyword>
<evidence type="ECO:0000256" key="1">
    <source>
        <dbReference type="SAM" id="Phobius"/>
    </source>
</evidence>
<keyword evidence="1" id="KW-0812">Transmembrane</keyword>
<dbReference type="RefSeq" id="WP_104265432.1">
    <property type="nucleotide sequence ID" value="NZ_CP028130.1"/>
</dbReference>
<protein>
    <submittedName>
        <fullName evidence="2">Uncharacterized protein</fullName>
    </submittedName>
</protein>
<feature type="transmembrane region" description="Helical" evidence="1">
    <location>
        <begin position="60"/>
        <end position="81"/>
    </location>
</feature>
<dbReference type="KEGG" id="ria:C7V51_10525"/>
<dbReference type="AlphaFoldDB" id="A0AAD1EN26"/>
<name>A0AAD1EN26_9MICO</name>
<evidence type="ECO:0000313" key="2">
    <source>
        <dbReference type="EMBL" id="AZZ56265.1"/>
    </source>
</evidence>
<keyword evidence="1" id="KW-0472">Membrane</keyword>
<feature type="transmembrane region" description="Helical" evidence="1">
    <location>
        <begin position="34"/>
        <end position="53"/>
    </location>
</feature>
<reference evidence="2 3" key="1">
    <citation type="submission" date="2018-03" db="EMBL/GenBank/DDBJ databases">
        <title>Bacteriophage NCPPB3778 and a type I-E CRISPR drive the evolution of the US Biological Select Agent, Rathayibacter toxicus.</title>
        <authorList>
            <person name="Davis E.W.II."/>
            <person name="Tabima J.F."/>
            <person name="Weisberg A.J."/>
            <person name="Dantas Lopes L."/>
            <person name="Wiseman M.S."/>
            <person name="Wiseman M.S."/>
            <person name="Pupko T."/>
            <person name="Belcher M.S."/>
            <person name="Sechler A.J."/>
            <person name="Tancos M.A."/>
            <person name="Schroeder B.K."/>
            <person name="Murray T.D."/>
            <person name="Luster D.G."/>
            <person name="Schneider W.L."/>
            <person name="Rogers E."/>
            <person name="Andreote F.D."/>
            <person name="Grunwald N.J."/>
            <person name="Putnam M.L."/>
            <person name="Chang J.H."/>
        </authorList>
    </citation>
    <scope>NUCLEOTIDE SEQUENCE [LARGE SCALE GENOMIC DNA]</scope>
    <source>
        <strain evidence="2 3">NCCPB 2253</strain>
    </source>
</reference>
<feature type="transmembrane region" description="Helical" evidence="1">
    <location>
        <begin position="87"/>
        <end position="108"/>
    </location>
</feature>
<accession>A0AAD1EN26</accession>
<evidence type="ECO:0000313" key="3">
    <source>
        <dbReference type="Proteomes" id="UP000283946"/>
    </source>
</evidence>
<proteinExistence type="predicted"/>
<dbReference type="Proteomes" id="UP000283946">
    <property type="component" value="Chromosome"/>
</dbReference>
<gene>
    <name evidence="2" type="ORF">C7V51_10525</name>
</gene>
<organism evidence="2 3">
    <name type="scientific">Rathayibacter iranicus</name>
    <dbReference type="NCBI Taxonomy" id="59737"/>
    <lineage>
        <taxon>Bacteria</taxon>
        <taxon>Bacillati</taxon>
        <taxon>Actinomycetota</taxon>
        <taxon>Actinomycetes</taxon>
        <taxon>Micrococcales</taxon>
        <taxon>Microbacteriaceae</taxon>
        <taxon>Rathayibacter</taxon>
    </lineage>
</organism>
<feature type="transmembrane region" description="Helical" evidence="1">
    <location>
        <begin position="120"/>
        <end position="140"/>
    </location>
</feature>
<dbReference type="EMBL" id="CP028130">
    <property type="protein sequence ID" value="AZZ56265.1"/>
    <property type="molecule type" value="Genomic_DNA"/>
</dbReference>